<keyword evidence="2 8" id="KW-0813">Transport</keyword>
<comment type="similarity">
    <text evidence="8">Belongs to the binding-protein-dependent transport system permease family.</text>
</comment>
<dbReference type="Proteomes" id="UP000298595">
    <property type="component" value="Plasmid p4"/>
</dbReference>
<dbReference type="GO" id="GO:0055085">
    <property type="term" value="P:transmembrane transport"/>
    <property type="evidence" value="ECO:0007669"/>
    <property type="project" value="InterPro"/>
</dbReference>
<dbReference type="AlphaFoldDB" id="A0A060DT60"/>
<geneLocation type="plasmid" evidence="12">
    <name>p32unnamed</name>
</geneLocation>
<dbReference type="PROSITE" id="PS50928">
    <property type="entry name" value="ABC_TM1"/>
    <property type="match status" value="1"/>
</dbReference>
<geneLocation type="plasmid" evidence="13 16">
    <name>p4</name>
</geneLocation>
<keyword evidence="6 8" id="KW-1133">Transmembrane helix</keyword>
<dbReference type="PANTHER" id="PTHR43357">
    <property type="entry name" value="INNER MEMBRANE ABC TRANSPORTER PERMEASE PROTEIN YDCV"/>
    <property type="match status" value="1"/>
</dbReference>
<keyword evidence="10" id="KW-0614">Plasmid</keyword>
<dbReference type="EMBL" id="CP007796">
    <property type="protein sequence ID" value="AIB15870.1"/>
    <property type="molecule type" value="Genomic_DNA"/>
</dbReference>
<evidence type="ECO:0000256" key="7">
    <source>
        <dbReference type="ARBA" id="ARBA00023136"/>
    </source>
</evidence>
<evidence type="ECO:0000313" key="14">
    <source>
        <dbReference type="Proteomes" id="UP000027186"/>
    </source>
</evidence>
<dbReference type="GeneID" id="56447640"/>
<evidence type="ECO:0000313" key="12">
    <source>
        <dbReference type="EMBL" id="PNQ95334.1"/>
    </source>
</evidence>
<dbReference type="EMBL" id="CP032325">
    <property type="protein sequence ID" value="QCN99729.1"/>
    <property type="molecule type" value="Genomic_DNA"/>
</dbReference>
<dbReference type="Pfam" id="PF00528">
    <property type="entry name" value="BPD_transp_1"/>
    <property type="match status" value="1"/>
</dbReference>
<dbReference type="EMBL" id="POWG01000052">
    <property type="protein sequence ID" value="PNQ95334.1"/>
    <property type="molecule type" value="Genomic_DNA"/>
</dbReference>
<keyword evidence="7 8" id="KW-0472">Membrane</keyword>
<evidence type="ECO:0000256" key="1">
    <source>
        <dbReference type="ARBA" id="ARBA00004429"/>
    </source>
</evidence>
<feature type="transmembrane region" description="Helical" evidence="8">
    <location>
        <begin position="129"/>
        <end position="149"/>
    </location>
</feature>
<evidence type="ECO:0000256" key="4">
    <source>
        <dbReference type="ARBA" id="ARBA00022519"/>
    </source>
</evidence>
<evidence type="ECO:0000313" key="13">
    <source>
        <dbReference type="EMBL" id="QCN99729.1"/>
    </source>
</evidence>
<feature type="transmembrane region" description="Helical" evidence="8">
    <location>
        <begin position="230"/>
        <end position="258"/>
    </location>
</feature>
<dbReference type="InterPro" id="IPR035906">
    <property type="entry name" value="MetI-like_sf"/>
</dbReference>
<keyword evidence="4" id="KW-0997">Cell inner membrane</keyword>
<accession>A0A060DT60</accession>
<dbReference type="InterPro" id="IPR000515">
    <property type="entry name" value="MetI-like"/>
</dbReference>
<dbReference type="Gene3D" id="1.10.3720.10">
    <property type="entry name" value="MetI-like"/>
    <property type="match status" value="1"/>
</dbReference>
<dbReference type="EMBL" id="JBJLSN010000033">
    <property type="protein sequence ID" value="MFL7903549.1"/>
    <property type="molecule type" value="Genomic_DNA"/>
</dbReference>
<evidence type="ECO:0000259" key="9">
    <source>
        <dbReference type="PROSITE" id="PS50928"/>
    </source>
</evidence>
<dbReference type="RefSeq" id="WP_035681830.1">
    <property type="nucleotide sequence ID" value="NZ_CP007796.1"/>
</dbReference>
<evidence type="ECO:0000256" key="8">
    <source>
        <dbReference type="RuleBase" id="RU363032"/>
    </source>
</evidence>
<reference evidence="10 14" key="1">
    <citation type="journal article" date="2014" name="Genome Announc.">
        <title>Complete Genome Sequence of the Model Rhizosphere Strain Azospirillum brasilense Az39, Successfully Applied in Agriculture.</title>
        <authorList>
            <person name="Rivera D."/>
            <person name="Revale S."/>
            <person name="Molina R."/>
            <person name="Gualpa J."/>
            <person name="Puente M."/>
            <person name="Maroniche G."/>
            <person name="Paris G."/>
            <person name="Baker D."/>
            <person name="Clavijo B."/>
            <person name="McLay K."/>
            <person name="Spaepen S."/>
            <person name="Perticari A."/>
            <person name="Vazquez M."/>
            <person name="Wisniewski-Dye F."/>
            <person name="Watkins C."/>
            <person name="Martinez-Abarca F."/>
            <person name="Vanderleyden J."/>
            <person name="Cassan F."/>
        </authorList>
    </citation>
    <scope>NUCLEOTIDE SEQUENCE [LARGE SCALE GENOMIC DNA]</scope>
    <source>
        <strain evidence="10 14">Az39</strain>
        <plasmid evidence="10">AbAZ39_p3</plasmid>
    </source>
</reference>
<evidence type="ECO:0000313" key="16">
    <source>
        <dbReference type="Proteomes" id="UP000298595"/>
    </source>
</evidence>
<dbReference type="SUPFAM" id="SSF161098">
    <property type="entry name" value="MetI-like"/>
    <property type="match status" value="1"/>
</dbReference>
<reference evidence="12 15" key="2">
    <citation type="submission" date="2018-01" db="EMBL/GenBank/DDBJ databases">
        <title>Whole genome sequence of Azospirillum brasilense REC3 isolated from strawberry roots.</title>
        <authorList>
            <person name="Fontana C.A."/>
            <person name="Salazar S.M."/>
            <person name="Bassi D."/>
            <person name="Puglisi E."/>
            <person name="Lovaisa N.C."/>
            <person name="Toffoli L.M."/>
            <person name="Pedraza R."/>
            <person name="Cocconcelli P.S."/>
        </authorList>
    </citation>
    <scope>NUCLEOTIDE SEQUENCE [LARGE SCALE GENOMIC DNA]</scope>
    <source>
        <strain evidence="12 15">REC3</strain>
        <plasmid evidence="12">p32unnamed</plasmid>
    </source>
</reference>
<feature type="transmembrane region" description="Helical" evidence="8">
    <location>
        <begin position="58"/>
        <end position="84"/>
    </location>
</feature>
<name>A0A060DT60_9PROT</name>
<evidence type="ECO:0000313" key="11">
    <source>
        <dbReference type="EMBL" id="MFL7903549.1"/>
    </source>
</evidence>
<reference evidence="13 16" key="3">
    <citation type="submission" date="2018-09" db="EMBL/GenBank/DDBJ databases">
        <title>Whole genome based analysis of evolution and adaptive divergence in Indian and Brazilian strains of Azospirillum brasilense.</title>
        <authorList>
            <person name="Singh C."/>
            <person name="Tripathi A.K."/>
        </authorList>
    </citation>
    <scope>NUCLEOTIDE SEQUENCE [LARGE SCALE GENOMIC DNA]</scope>
    <source>
        <strain evidence="13 16">MTCC4035</strain>
        <plasmid evidence="13 16">p4</plasmid>
    </source>
</reference>
<evidence type="ECO:0000256" key="2">
    <source>
        <dbReference type="ARBA" id="ARBA00022448"/>
    </source>
</evidence>
<feature type="transmembrane region" description="Helical" evidence="8">
    <location>
        <begin position="12"/>
        <end position="38"/>
    </location>
</feature>
<evidence type="ECO:0000313" key="17">
    <source>
        <dbReference type="Proteomes" id="UP001628281"/>
    </source>
</evidence>
<protein>
    <submittedName>
        <fullName evidence="10 11">ABC transporter permease</fullName>
    </submittedName>
</protein>
<dbReference type="Proteomes" id="UP000236268">
    <property type="component" value="Unassembled WGS sequence"/>
</dbReference>
<reference evidence="11 17" key="4">
    <citation type="submission" date="2024-11" db="EMBL/GenBank/DDBJ databases">
        <title>Draft genome sequences of two bacteria associated to sugarcane roots in Colombia.</title>
        <authorList>
            <person name="Pardo-Diaz S."/>
            <person name="Masmela-Mendoza J."/>
            <person name="Delgadillo-Duran P."/>
            <person name="Bautista E.J."/>
            <person name="Rojas-Tapias D.F."/>
        </authorList>
    </citation>
    <scope>NUCLEOTIDE SEQUENCE [LARGE SCALE GENOMIC DNA]</scope>
    <source>
        <strain evidence="11 17">Ap18</strain>
    </source>
</reference>
<evidence type="ECO:0000313" key="15">
    <source>
        <dbReference type="Proteomes" id="UP000236268"/>
    </source>
</evidence>
<dbReference type="PANTHER" id="PTHR43357:SF4">
    <property type="entry name" value="INNER MEMBRANE ABC TRANSPORTER PERMEASE PROTEIN YDCV"/>
    <property type="match status" value="1"/>
</dbReference>
<geneLocation type="plasmid" evidence="10 14">
    <name>AbAZ39_p3</name>
</geneLocation>
<dbReference type="KEGG" id="abq:ABAZ39_28865"/>
<proteinExistence type="inferred from homology"/>
<dbReference type="Proteomes" id="UP000027186">
    <property type="component" value="Plasmid AbAZ39_p3"/>
</dbReference>
<evidence type="ECO:0000256" key="6">
    <source>
        <dbReference type="ARBA" id="ARBA00022989"/>
    </source>
</evidence>
<organism evidence="10 14">
    <name type="scientific">Azospirillum argentinense</name>
    <dbReference type="NCBI Taxonomy" id="2970906"/>
    <lineage>
        <taxon>Bacteria</taxon>
        <taxon>Pseudomonadati</taxon>
        <taxon>Pseudomonadota</taxon>
        <taxon>Alphaproteobacteria</taxon>
        <taxon>Rhodospirillales</taxon>
        <taxon>Azospirillaceae</taxon>
        <taxon>Azospirillum</taxon>
    </lineage>
</organism>
<feature type="domain" description="ABC transmembrane type-1" evidence="9">
    <location>
        <begin position="61"/>
        <end position="259"/>
    </location>
</feature>
<sequence length="262" mass="28106">MIARLLLRVVSWSVMAYLILPLLVIVGSSFTATSYLAFPPQGLTLDWYGRMLGDTSYLAAFGTSTLLALVATAAALLLGVPAALAIARCEFPGKKFLLSLLMSPLVLPHVVLGAALLQYCAALGLMRSFTALLVGHIVIIMPFVLRSVLPQLTPEQRALEEASADLGARPMETFFLVTLPQIRSGLASGAIFAFISSWINVELSIFNTTAEMTTIPVKLFNYVQYTIDPVIAAVSSITIGVAALAIIILDLTVGLHLLSDRR</sequence>
<dbReference type="CDD" id="cd06261">
    <property type="entry name" value="TM_PBP2"/>
    <property type="match status" value="1"/>
</dbReference>
<evidence type="ECO:0000313" key="10">
    <source>
        <dbReference type="EMBL" id="AIB15870.1"/>
    </source>
</evidence>
<dbReference type="KEGG" id="aare:D3093_31250"/>
<keyword evidence="3" id="KW-1003">Cell membrane</keyword>
<keyword evidence="17" id="KW-1185">Reference proteome</keyword>
<comment type="subcellular location">
    <subcellularLocation>
        <location evidence="1">Cell inner membrane</location>
        <topology evidence="1">Multi-pass membrane protein</topology>
    </subcellularLocation>
    <subcellularLocation>
        <location evidence="8">Cell membrane</location>
        <topology evidence="8">Multi-pass membrane protein</topology>
    </subcellularLocation>
</comment>
<dbReference type="Proteomes" id="UP001628281">
    <property type="component" value="Unassembled WGS sequence"/>
</dbReference>
<gene>
    <name evidence="10" type="ORF">ABAZ39_28865</name>
    <name evidence="11" type="ORF">ACJ41P_20610</name>
    <name evidence="12" type="ORF">C1S70_29445</name>
    <name evidence="13" type="ORF">D3093_31250</name>
</gene>
<feature type="transmembrane region" description="Helical" evidence="8">
    <location>
        <begin position="96"/>
        <end position="117"/>
    </location>
</feature>
<keyword evidence="5 8" id="KW-0812">Transmembrane</keyword>
<evidence type="ECO:0000256" key="3">
    <source>
        <dbReference type="ARBA" id="ARBA00022475"/>
    </source>
</evidence>
<dbReference type="GO" id="GO:0005886">
    <property type="term" value="C:plasma membrane"/>
    <property type="evidence" value="ECO:0007669"/>
    <property type="project" value="UniProtKB-SubCell"/>
</dbReference>
<evidence type="ECO:0000256" key="5">
    <source>
        <dbReference type="ARBA" id="ARBA00022692"/>
    </source>
</evidence>